<dbReference type="Pfam" id="PF13404">
    <property type="entry name" value="HTH_AsnC-type"/>
    <property type="match status" value="1"/>
</dbReference>
<proteinExistence type="predicted"/>
<dbReference type="PANTHER" id="PTHR30154:SF53">
    <property type="entry name" value="HTH-TYPE TRANSCRIPTIONAL REGULATOR LRPC"/>
    <property type="match status" value="1"/>
</dbReference>
<dbReference type="InterPro" id="IPR011991">
    <property type="entry name" value="ArsR-like_HTH"/>
</dbReference>
<keyword evidence="6" id="KW-1185">Reference proteome</keyword>
<evidence type="ECO:0000256" key="3">
    <source>
        <dbReference type="ARBA" id="ARBA00023163"/>
    </source>
</evidence>
<protein>
    <submittedName>
        <fullName evidence="5">Lrp/AsnC family leucine-responsive transcriptional regulator</fullName>
    </submittedName>
</protein>
<dbReference type="InterPro" id="IPR000485">
    <property type="entry name" value="AsnC-type_HTH_dom"/>
</dbReference>
<dbReference type="Pfam" id="PF01037">
    <property type="entry name" value="AsnC_trans_reg"/>
    <property type="match status" value="1"/>
</dbReference>
<dbReference type="PROSITE" id="PS50956">
    <property type="entry name" value="HTH_ASNC_2"/>
    <property type="match status" value="1"/>
</dbReference>
<dbReference type="EMBL" id="JAVIZX010000001">
    <property type="protein sequence ID" value="MDR6215081.1"/>
    <property type="molecule type" value="Genomic_DNA"/>
</dbReference>
<organism evidence="5 6">
    <name type="scientific">Paracidovorax wautersii</name>
    <dbReference type="NCBI Taxonomy" id="1177982"/>
    <lineage>
        <taxon>Bacteria</taxon>
        <taxon>Pseudomonadati</taxon>
        <taxon>Pseudomonadota</taxon>
        <taxon>Betaproteobacteria</taxon>
        <taxon>Burkholderiales</taxon>
        <taxon>Comamonadaceae</taxon>
        <taxon>Paracidovorax</taxon>
    </lineage>
</organism>
<feature type="domain" description="HTH asnC-type" evidence="4">
    <location>
        <begin position="1"/>
        <end position="62"/>
    </location>
</feature>
<dbReference type="Proteomes" id="UP001267710">
    <property type="component" value="Unassembled WGS sequence"/>
</dbReference>
<dbReference type="InterPro" id="IPR011008">
    <property type="entry name" value="Dimeric_a/b-barrel"/>
</dbReference>
<sequence length="157" mass="17249">MDSHDGCILAELQADGRLSMAELGRRVHLSQPAVTERVRKLEAAGVIQGYGARVDYARLGYGIRAIIRVGRAEYARLVHLIENTPEVVNAYNVTGDDSWVLEIVVIDVSHLDAVVTGFCLLAQTSTCIVLNVPREHAVVLPARRDSIRPPIRKVTGR</sequence>
<gene>
    <name evidence="5" type="ORF">QE399_002770</name>
</gene>
<evidence type="ECO:0000259" key="4">
    <source>
        <dbReference type="PROSITE" id="PS50956"/>
    </source>
</evidence>
<accession>A0ABU1ICX1</accession>
<evidence type="ECO:0000256" key="1">
    <source>
        <dbReference type="ARBA" id="ARBA00023015"/>
    </source>
</evidence>
<name>A0ABU1ICX1_9BURK</name>
<dbReference type="InterPro" id="IPR019888">
    <property type="entry name" value="Tscrpt_reg_AsnC-like"/>
</dbReference>
<dbReference type="RefSeq" id="WP_309829411.1">
    <property type="nucleotide sequence ID" value="NZ_JAVIZX010000001.1"/>
</dbReference>
<keyword evidence="1" id="KW-0805">Transcription regulation</keyword>
<evidence type="ECO:0000313" key="6">
    <source>
        <dbReference type="Proteomes" id="UP001267710"/>
    </source>
</evidence>
<dbReference type="Gene3D" id="1.10.10.10">
    <property type="entry name" value="Winged helix-like DNA-binding domain superfamily/Winged helix DNA-binding domain"/>
    <property type="match status" value="1"/>
</dbReference>
<dbReference type="SMART" id="SM00344">
    <property type="entry name" value="HTH_ASNC"/>
    <property type="match status" value="1"/>
</dbReference>
<comment type="caution">
    <text evidence="5">The sequence shown here is derived from an EMBL/GenBank/DDBJ whole genome shotgun (WGS) entry which is preliminary data.</text>
</comment>
<dbReference type="SUPFAM" id="SSF46785">
    <property type="entry name" value="Winged helix' DNA-binding domain"/>
    <property type="match status" value="1"/>
</dbReference>
<keyword evidence="2" id="KW-0238">DNA-binding</keyword>
<keyword evidence="3" id="KW-0804">Transcription</keyword>
<dbReference type="PANTHER" id="PTHR30154">
    <property type="entry name" value="LEUCINE-RESPONSIVE REGULATORY PROTEIN"/>
    <property type="match status" value="1"/>
</dbReference>
<dbReference type="Gene3D" id="3.30.70.920">
    <property type="match status" value="1"/>
</dbReference>
<dbReference type="SUPFAM" id="SSF54909">
    <property type="entry name" value="Dimeric alpha+beta barrel"/>
    <property type="match status" value="1"/>
</dbReference>
<dbReference type="PRINTS" id="PR00033">
    <property type="entry name" value="HTHASNC"/>
</dbReference>
<dbReference type="InterPro" id="IPR036390">
    <property type="entry name" value="WH_DNA-bd_sf"/>
</dbReference>
<reference evidence="5 6" key="1">
    <citation type="submission" date="2023-08" db="EMBL/GenBank/DDBJ databases">
        <title>Functional and genomic diversity of the sorghum phyllosphere microbiome.</title>
        <authorList>
            <person name="Shade A."/>
        </authorList>
    </citation>
    <scope>NUCLEOTIDE SEQUENCE [LARGE SCALE GENOMIC DNA]</scope>
    <source>
        <strain evidence="5 6">SORGH_AS_0335</strain>
    </source>
</reference>
<dbReference type="InterPro" id="IPR036388">
    <property type="entry name" value="WH-like_DNA-bd_sf"/>
</dbReference>
<evidence type="ECO:0000256" key="2">
    <source>
        <dbReference type="ARBA" id="ARBA00023125"/>
    </source>
</evidence>
<evidence type="ECO:0000313" key="5">
    <source>
        <dbReference type="EMBL" id="MDR6215081.1"/>
    </source>
</evidence>
<dbReference type="CDD" id="cd00090">
    <property type="entry name" value="HTH_ARSR"/>
    <property type="match status" value="1"/>
</dbReference>
<dbReference type="InterPro" id="IPR019887">
    <property type="entry name" value="Tscrpt_reg_AsnC/Lrp_C"/>
</dbReference>